<feature type="compositionally biased region" description="Basic residues" evidence="1">
    <location>
        <begin position="52"/>
        <end position="65"/>
    </location>
</feature>
<feature type="region of interest" description="Disordered" evidence="1">
    <location>
        <begin position="1"/>
        <end position="65"/>
    </location>
</feature>
<dbReference type="Proteomes" id="UP000305067">
    <property type="component" value="Unassembled WGS sequence"/>
</dbReference>
<proteinExistence type="predicted"/>
<evidence type="ECO:0000313" key="3">
    <source>
        <dbReference type="Proteomes" id="UP000305067"/>
    </source>
</evidence>
<sequence length="65" mass="7832">MRWKNERRSTGSSSEQVSVQFEPTMRRGDTMLKREETFENERKEGPQDKRKLLTPRRSKVCARKF</sequence>
<name>A0A5C3QXV4_9AGAR</name>
<feature type="compositionally biased region" description="Basic and acidic residues" evidence="1">
    <location>
        <begin position="24"/>
        <end position="51"/>
    </location>
</feature>
<evidence type="ECO:0000313" key="2">
    <source>
        <dbReference type="EMBL" id="TFL03184.1"/>
    </source>
</evidence>
<evidence type="ECO:0000256" key="1">
    <source>
        <dbReference type="SAM" id="MobiDB-lite"/>
    </source>
</evidence>
<reference evidence="2 3" key="1">
    <citation type="journal article" date="2019" name="Nat. Ecol. Evol.">
        <title>Megaphylogeny resolves global patterns of mushroom evolution.</title>
        <authorList>
            <person name="Varga T."/>
            <person name="Krizsan K."/>
            <person name="Foldi C."/>
            <person name="Dima B."/>
            <person name="Sanchez-Garcia M."/>
            <person name="Sanchez-Ramirez S."/>
            <person name="Szollosi G.J."/>
            <person name="Szarkandi J.G."/>
            <person name="Papp V."/>
            <person name="Albert L."/>
            <person name="Andreopoulos W."/>
            <person name="Angelini C."/>
            <person name="Antonin V."/>
            <person name="Barry K.W."/>
            <person name="Bougher N.L."/>
            <person name="Buchanan P."/>
            <person name="Buyck B."/>
            <person name="Bense V."/>
            <person name="Catcheside P."/>
            <person name="Chovatia M."/>
            <person name="Cooper J."/>
            <person name="Damon W."/>
            <person name="Desjardin D."/>
            <person name="Finy P."/>
            <person name="Geml J."/>
            <person name="Haridas S."/>
            <person name="Hughes K."/>
            <person name="Justo A."/>
            <person name="Karasinski D."/>
            <person name="Kautmanova I."/>
            <person name="Kiss B."/>
            <person name="Kocsube S."/>
            <person name="Kotiranta H."/>
            <person name="LaButti K.M."/>
            <person name="Lechner B.E."/>
            <person name="Liimatainen K."/>
            <person name="Lipzen A."/>
            <person name="Lukacs Z."/>
            <person name="Mihaltcheva S."/>
            <person name="Morgado L.N."/>
            <person name="Niskanen T."/>
            <person name="Noordeloos M.E."/>
            <person name="Ohm R.A."/>
            <person name="Ortiz-Santana B."/>
            <person name="Ovrebo C."/>
            <person name="Racz N."/>
            <person name="Riley R."/>
            <person name="Savchenko A."/>
            <person name="Shiryaev A."/>
            <person name="Soop K."/>
            <person name="Spirin V."/>
            <person name="Szebenyi C."/>
            <person name="Tomsovsky M."/>
            <person name="Tulloss R.E."/>
            <person name="Uehling J."/>
            <person name="Grigoriev I.V."/>
            <person name="Vagvolgyi C."/>
            <person name="Papp T."/>
            <person name="Martin F.M."/>
            <person name="Miettinen O."/>
            <person name="Hibbett D.S."/>
            <person name="Nagy L.G."/>
        </authorList>
    </citation>
    <scope>NUCLEOTIDE SEQUENCE [LARGE SCALE GENOMIC DNA]</scope>
    <source>
        <strain evidence="2 3">CBS 309.79</strain>
    </source>
</reference>
<protein>
    <submittedName>
        <fullName evidence="2">Uncharacterized protein</fullName>
    </submittedName>
</protein>
<keyword evidence="3" id="KW-1185">Reference proteome</keyword>
<feature type="compositionally biased region" description="Polar residues" evidence="1">
    <location>
        <begin position="10"/>
        <end position="21"/>
    </location>
</feature>
<gene>
    <name evidence="2" type="ORF">BDV98DRAFT_565520</name>
</gene>
<dbReference type="EMBL" id="ML178821">
    <property type="protein sequence ID" value="TFL03184.1"/>
    <property type="molecule type" value="Genomic_DNA"/>
</dbReference>
<dbReference type="AlphaFoldDB" id="A0A5C3QXV4"/>
<accession>A0A5C3QXV4</accession>
<organism evidence="2 3">
    <name type="scientific">Pterulicium gracile</name>
    <dbReference type="NCBI Taxonomy" id="1884261"/>
    <lineage>
        <taxon>Eukaryota</taxon>
        <taxon>Fungi</taxon>
        <taxon>Dikarya</taxon>
        <taxon>Basidiomycota</taxon>
        <taxon>Agaricomycotina</taxon>
        <taxon>Agaricomycetes</taxon>
        <taxon>Agaricomycetidae</taxon>
        <taxon>Agaricales</taxon>
        <taxon>Pleurotineae</taxon>
        <taxon>Pterulaceae</taxon>
        <taxon>Pterulicium</taxon>
    </lineage>
</organism>